<dbReference type="InterPro" id="IPR010982">
    <property type="entry name" value="Lambda_DNA-bd_dom_sf"/>
</dbReference>
<dbReference type="GO" id="GO:0000976">
    <property type="term" value="F:transcription cis-regulatory region binding"/>
    <property type="evidence" value="ECO:0007669"/>
    <property type="project" value="TreeGrafter"/>
</dbReference>
<organism evidence="5 6">
    <name type="scientific">Martelella endophytica</name>
    <dbReference type="NCBI Taxonomy" id="1486262"/>
    <lineage>
        <taxon>Bacteria</taxon>
        <taxon>Pseudomonadati</taxon>
        <taxon>Pseudomonadota</taxon>
        <taxon>Alphaproteobacteria</taxon>
        <taxon>Hyphomicrobiales</taxon>
        <taxon>Aurantimonadaceae</taxon>
        <taxon>Martelella</taxon>
    </lineage>
</organism>
<dbReference type="Gene3D" id="1.10.260.40">
    <property type="entry name" value="lambda repressor-like DNA-binding domains"/>
    <property type="match status" value="1"/>
</dbReference>
<evidence type="ECO:0000259" key="4">
    <source>
        <dbReference type="PROSITE" id="PS50932"/>
    </source>
</evidence>
<reference evidence="5 6" key="1">
    <citation type="journal article" date="2015" name="Genome Announc.">
        <title>Complete genome sequence of Martelella endophytica YC6887, which has antifungal activity associated with a halophyte.</title>
        <authorList>
            <person name="Khan A."/>
            <person name="Khan H."/>
            <person name="Chung E.J."/>
            <person name="Hossain M.T."/>
            <person name="Chung Y.R."/>
        </authorList>
    </citation>
    <scope>NUCLEOTIDE SEQUENCE [LARGE SCALE GENOMIC DNA]</scope>
    <source>
        <strain evidence="5">YC6887</strain>
    </source>
</reference>
<dbReference type="EMBL" id="CP010803">
    <property type="protein sequence ID" value="AJY48148.1"/>
    <property type="molecule type" value="Genomic_DNA"/>
</dbReference>
<dbReference type="SMART" id="SM00354">
    <property type="entry name" value="HTH_LACI"/>
    <property type="match status" value="1"/>
</dbReference>
<dbReference type="SUPFAM" id="SSF53822">
    <property type="entry name" value="Periplasmic binding protein-like I"/>
    <property type="match status" value="1"/>
</dbReference>
<dbReference type="OrthoDB" id="7946617at2"/>
<dbReference type="PROSITE" id="PS00356">
    <property type="entry name" value="HTH_LACI_1"/>
    <property type="match status" value="1"/>
</dbReference>
<dbReference type="InterPro" id="IPR028082">
    <property type="entry name" value="Peripla_BP_I"/>
</dbReference>
<dbReference type="AlphaFoldDB" id="A0A0D5LXG9"/>
<protein>
    <recommendedName>
        <fullName evidence="4">HTH lacI-type domain-containing protein</fullName>
    </recommendedName>
</protein>
<dbReference type="SUPFAM" id="SSF47413">
    <property type="entry name" value="lambda repressor-like DNA-binding domains"/>
    <property type="match status" value="1"/>
</dbReference>
<dbReference type="PANTHER" id="PTHR30146">
    <property type="entry name" value="LACI-RELATED TRANSCRIPTIONAL REPRESSOR"/>
    <property type="match status" value="1"/>
</dbReference>
<evidence type="ECO:0000313" key="6">
    <source>
        <dbReference type="Proteomes" id="UP000032611"/>
    </source>
</evidence>
<dbReference type="Gene3D" id="3.40.50.2300">
    <property type="match status" value="2"/>
</dbReference>
<dbReference type="CDD" id="cd01392">
    <property type="entry name" value="HTH_LacI"/>
    <property type="match status" value="1"/>
</dbReference>
<sequence>MESSGPTLKDIARAAGVSPRTVSNVVNGYVHVSEGVRKRVMAECERLGYRPNRAARQLRTGRSDMIALIVPDIRQPYFAALAGAVIEAAHARDVGVFIESTGGSLKGERAAVERVLTLGHFDGLLMTLNQLAPTEAAAMAKVSCVFMGPTAVPDNLVHIGIDNVEAARLATGHLLDQGCRHVAAVGVTILQTGASESRLKGFLAAHRERGLEPGPQISVEQFSREAGVEATRALVSGAERPDGIFAFSDLLALGALHAIREAGLDCPRDIAVIGYDNIEEGRFAIPPLSTIGADLNELAEESLAAISAKTPESRALAMRIVARGSTARG</sequence>
<dbReference type="PANTHER" id="PTHR30146:SF109">
    <property type="entry name" value="HTH-TYPE TRANSCRIPTIONAL REGULATOR GALS"/>
    <property type="match status" value="1"/>
</dbReference>
<dbReference type="InterPro" id="IPR046335">
    <property type="entry name" value="LacI/GalR-like_sensor"/>
</dbReference>
<dbReference type="PROSITE" id="PS50932">
    <property type="entry name" value="HTH_LACI_2"/>
    <property type="match status" value="1"/>
</dbReference>
<evidence type="ECO:0000313" key="5">
    <source>
        <dbReference type="EMBL" id="AJY48148.1"/>
    </source>
</evidence>
<keyword evidence="3" id="KW-0804">Transcription</keyword>
<keyword evidence="1" id="KW-0805">Transcription regulation</keyword>
<gene>
    <name evidence="5" type="ORF">TM49_11560</name>
</gene>
<accession>A0A0D5LXG9</accession>
<proteinExistence type="predicted"/>
<dbReference type="InterPro" id="IPR000843">
    <property type="entry name" value="HTH_LacI"/>
</dbReference>
<dbReference type="STRING" id="1486262.TM49_11560"/>
<name>A0A0D5LXG9_MAREN</name>
<dbReference type="Pfam" id="PF00356">
    <property type="entry name" value="LacI"/>
    <property type="match status" value="1"/>
</dbReference>
<dbReference type="HOGENOM" id="CLU_037628_6_1_5"/>
<dbReference type="RefSeq" id="WP_045685153.1">
    <property type="nucleotide sequence ID" value="NZ_CP010803.1"/>
</dbReference>
<evidence type="ECO:0000256" key="1">
    <source>
        <dbReference type="ARBA" id="ARBA00023015"/>
    </source>
</evidence>
<keyword evidence="2" id="KW-0238">DNA-binding</keyword>
<evidence type="ECO:0000256" key="3">
    <source>
        <dbReference type="ARBA" id="ARBA00023163"/>
    </source>
</evidence>
<dbReference type="Proteomes" id="UP000032611">
    <property type="component" value="Chromosome"/>
</dbReference>
<keyword evidence="6" id="KW-1185">Reference proteome</keyword>
<dbReference type="PATRIC" id="fig|1486262.3.peg.2391"/>
<dbReference type="GO" id="GO:0003700">
    <property type="term" value="F:DNA-binding transcription factor activity"/>
    <property type="evidence" value="ECO:0007669"/>
    <property type="project" value="TreeGrafter"/>
</dbReference>
<evidence type="ECO:0000256" key="2">
    <source>
        <dbReference type="ARBA" id="ARBA00023125"/>
    </source>
</evidence>
<dbReference type="CDD" id="cd06267">
    <property type="entry name" value="PBP1_LacI_sugar_binding-like"/>
    <property type="match status" value="1"/>
</dbReference>
<dbReference type="PRINTS" id="PR00036">
    <property type="entry name" value="HTHLACI"/>
</dbReference>
<dbReference type="KEGG" id="mey:TM49_11560"/>
<feature type="domain" description="HTH lacI-type" evidence="4">
    <location>
        <begin position="6"/>
        <end position="60"/>
    </location>
</feature>
<dbReference type="Pfam" id="PF13377">
    <property type="entry name" value="Peripla_BP_3"/>
    <property type="match status" value="1"/>
</dbReference>